<organism evidence="1 2">
    <name type="scientific">Leptobrachium leishanense</name>
    <name type="common">Leishan spiny toad</name>
    <dbReference type="NCBI Taxonomy" id="445787"/>
    <lineage>
        <taxon>Eukaryota</taxon>
        <taxon>Metazoa</taxon>
        <taxon>Chordata</taxon>
        <taxon>Craniata</taxon>
        <taxon>Vertebrata</taxon>
        <taxon>Euteleostomi</taxon>
        <taxon>Amphibia</taxon>
        <taxon>Batrachia</taxon>
        <taxon>Anura</taxon>
        <taxon>Pelobatoidea</taxon>
        <taxon>Megophryidae</taxon>
        <taxon>Leptobrachium</taxon>
    </lineage>
</organism>
<reference evidence="1" key="1">
    <citation type="submission" date="2025-08" db="UniProtKB">
        <authorList>
            <consortium name="Ensembl"/>
        </authorList>
    </citation>
    <scope>IDENTIFICATION</scope>
</reference>
<keyword evidence="2" id="KW-1185">Reference proteome</keyword>
<dbReference type="AlphaFoldDB" id="A0A8C5PE17"/>
<dbReference type="Ensembl" id="ENSLLET00000018059.1">
    <property type="protein sequence ID" value="ENSLLEP00000017397.1"/>
    <property type="gene ID" value="ENSLLEG00000011055.1"/>
</dbReference>
<evidence type="ECO:0000313" key="1">
    <source>
        <dbReference type="Ensembl" id="ENSLLEP00000017397.1"/>
    </source>
</evidence>
<evidence type="ECO:0000313" key="2">
    <source>
        <dbReference type="Proteomes" id="UP000694569"/>
    </source>
</evidence>
<proteinExistence type="predicted"/>
<protein>
    <submittedName>
        <fullName evidence="1">Uncharacterized protein</fullName>
    </submittedName>
</protein>
<accession>A0A8C5PE17</accession>
<dbReference type="Proteomes" id="UP000694569">
    <property type="component" value="Unplaced"/>
</dbReference>
<name>A0A8C5PE17_9ANUR</name>
<sequence length="164" mass="18386">TSPLDFLISTTDFVRTLRKDSFDLLVSCFASFDKLSLCSRTGTRIIAKTKLNRSCFVFLTENRNTPTTNISFKKLISTTLKFLMNDLGRLSTGGGGGSEVLILRFLLKSSLRPSSTFFISCFTFSKSIMSSTNLPKSDNLLKIRCYDCTCSLAVNDRLIYNMFC</sequence>
<reference evidence="1" key="2">
    <citation type="submission" date="2025-09" db="UniProtKB">
        <authorList>
            <consortium name="Ensembl"/>
        </authorList>
    </citation>
    <scope>IDENTIFICATION</scope>
</reference>